<evidence type="ECO:0000256" key="1">
    <source>
        <dbReference type="SAM" id="Phobius"/>
    </source>
</evidence>
<keyword evidence="1" id="KW-0812">Transmembrane</keyword>
<evidence type="ECO:0000313" key="3">
    <source>
        <dbReference type="Proteomes" id="UP000033918"/>
    </source>
</evidence>
<feature type="transmembrane region" description="Helical" evidence="1">
    <location>
        <begin position="70"/>
        <end position="91"/>
    </location>
</feature>
<name>A0A0G0UP66_9BACT</name>
<dbReference type="Proteomes" id="UP000033918">
    <property type="component" value="Unassembled WGS sequence"/>
</dbReference>
<organism evidence="2 3">
    <name type="scientific">Candidatus Wolfebacteria bacterium GW2011_GWB1_41_12</name>
    <dbReference type="NCBI Taxonomy" id="1619006"/>
    <lineage>
        <taxon>Bacteria</taxon>
        <taxon>Candidatus Wolfeibacteriota</taxon>
    </lineage>
</organism>
<accession>A0A0G0UP66</accession>
<comment type="caution">
    <text evidence="2">The sequence shown here is derived from an EMBL/GenBank/DDBJ whole genome shotgun (WGS) entry which is preliminary data.</text>
</comment>
<evidence type="ECO:0000313" key="2">
    <source>
        <dbReference type="EMBL" id="KKR89266.1"/>
    </source>
</evidence>
<keyword evidence="1" id="KW-1133">Transmembrane helix</keyword>
<reference evidence="2 3" key="1">
    <citation type="journal article" date="2015" name="Nature">
        <title>rRNA introns, odd ribosomes, and small enigmatic genomes across a large radiation of phyla.</title>
        <authorList>
            <person name="Brown C.T."/>
            <person name="Hug L.A."/>
            <person name="Thomas B.C."/>
            <person name="Sharon I."/>
            <person name="Castelle C.J."/>
            <person name="Singh A."/>
            <person name="Wilkins M.J."/>
            <person name="Williams K.H."/>
            <person name="Banfield J.F."/>
        </authorList>
    </citation>
    <scope>NUCLEOTIDE SEQUENCE [LARGE SCALE GENOMIC DNA]</scope>
</reference>
<proteinExistence type="predicted"/>
<sequence>MDEQKKISLPETLILTMYIGFTDLIGIVLVFAGLDDFGILDAITFPVTQFYFRIKGVKATADLIGNLIELIPYVGALPIRTITLLITIYAANHPEKIGAMGSLMSAAKTK</sequence>
<dbReference type="EMBL" id="LCAK01000001">
    <property type="protein sequence ID" value="KKR89266.1"/>
    <property type="molecule type" value="Genomic_DNA"/>
</dbReference>
<dbReference type="AlphaFoldDB" id="A0A0G0UP66"/>
<gene>
    <name evidence="2" type="ORF">UU38_C0001G0168</name>
</gene>
<keyword evidence="1" id="KW-0472">Membrane</keyword>
<feature type="transmembrane region" description="Helical" evidence="1">
    <location>
        <begin position="12"/>
        <end position="34"/>
    </location>
</feature>
<protein>
    <submittedName>
        <fullName evidence="2">Uncharacterized protein</fullName>
    </submittedName>
</protein>